<comment type="caution">
    <text evidence="2">The sequence shown here is derived from an EMBL/GenBank/DDBJ whole genome shotgun (WGS) entry which is preliminary data.</text>
</comment>
<dbReference type="RefSeq" id="WP_270070197.1">
    <property type="nucleotide sequence ID" value="NZ_JAJAQC010000002.1"/>
</dbReference>
<protein>
    <submittedName>
        <fullName evidence="2">Alkaline shock response membrane anchor protein AmaP</fullName>
    </submittedName>
</protein>
<keyword evidence="1" id="KW-0472">Membrane</keyword>
<keyword evidence="3" id="KW-1185">Reference proteome</keyword>
<feature type="transmembrane region" description="Helical" evidence="1">
    <location>
        <begin position="60"/>
        <end position="81"/>
    </location>
</feature>
<gene>
    <name evidence="2" type="ORF">LG943_00890</name>
</gene>
<sequence>MTTSLGRRARRSARGNRWGLALVGLVVTVLGAAALAAGRGLLPVAGPRAALAEAPGALGIGGAWVPYAAAVAAVVVAVLALRWLAVQGRGDTVDQVAVEPDPSGGTTDLPARAARGAFEDAVREYPGVRRARAHLTESTTAPHMRLDLTLDDDADVTAVWRRVRAEALADLRTALDLERVPAVVRVSMAAPPRNPRRALA</sequence>
<organism evidence="2 3">
    <name type="scientific">Streptomonospora mangrovi</name>
    <dbReference type="NCBI Taxonomy" id="2883123"/>
    <lineage>
        <taxon>Bacteria</taxon>
        <taxon>Bacillati</taxon>
        <taxon>Actinomycetota</taxon>
        <taxon>Actinomycetes</taxon>
        <taxon>Streptosporangiales</taxon>
        <taxon>Nocardiopsidaceae</taxon>
        <taxon>Streptomonospora</taxon>
    </lineage>
</organism>
<name>A0A9X3NJE5_9ACTN</name>
<evidence type="ECO:0000256" key="1">
    <source>
        <dbReference type="SAM" id="Phobius"/>
    </source>
</evidence>
<evidence type="ECO:0000313" key="2">
    <source>
        <dbReference type="EMBL" id="MDA0562899.1"/>
    </source>
</evidence>
<proteinExistence type="predicted"/>
<keyword evidence="1" id="KW-0812">Transmembrane</keyword>
<reference evidence="2" key="1">
    <citation type="submission" date="2021-10" db="EMBL/GenBank/DDBJ databases">
        <title>Streptomonospora sp. nov., isolated from mangrove soil.</title>
        <authorList>
            <person name="Chen X."/>
            <person name="Ge X."/>
            <person name="Liu W."/>
        </authorList>
    </citation>
    <scope>NUCLEOTIDE SEQUENCE</scope>
    <source>
        <strain evidence="2">S1-112</strain>
    </source>
</reference>
<keyword evidence="1" id="KW-1133">Transmembrane helix</keyword>
<accession>A0A9X3NJE5</accession>
<evidence type="ECO:0000313" key="3">
    <source>
        <dbReference type="Proteomes" id="UP001140076"/>
    </source>
</evidence>
<dbReference type="AlphaFoldDB" id="A0A9X3NJE5"/>
<dbReference type="EMBL" id="JAJAQC010000002">
    <property type="protein sequence ID" value="MDA0562899.1"/>
    <property type="molecule type" value="Genomic_DNA"/>
</dbReference>
<dbReference type="Proteomes" id="UP001140076">
    <property type="component" value="Unassembled WGS sequence"/>
</dbReference>